<feature type="domain" description="GGDEF" evidence="5">
    <location>
        <begin position="511"/>
        <end position="644"/>
    </location>
</feature>
<dbReference type="InterPro" id="IPR019734">
    <property type="entry name" value="TPR_rpt"/>
</dbReference>
<dbReference type="InterPro" id="IPR011990">
    <property type="entry name" value="TPR-like_helical_dom_sf"/>
</dbReference>
<feature type="repeat" description="TPR" evidence="3">
    <location>
        <begin position="171"/>
        <end position="204"/>
    </location>
</feature>
<dbReference type="PROSITE" id="PS50887">
    <property type="entry name" value="GGDEF"/>
    <property type="match status" value="1"/>
</dbReference>
<keyword evidence="7" id="KW-1185">Reference proteome</keyword>
<evidence type="ECO:0000256" key="1">
    <source>
        <dbReference type="ARBA" id="ARBA00012528"/>
    </source>
</evidence>
<comment type="catalytic activity">
    <reaction evidence="2">
        <text>2 GTP = 3',3'-c-di-GMP + 2 diphosphate</text>
        <dbReference type="Rhea" id="RHEA:24898"/>
        <dbReference type="ChEBI" id="CHEBI:33019"/>
        <dbReference type="ChEBI" id="CHEBI:37565"/>
        <dbReference type="ChEBI" id="CHEBI:58805"/>
        <dbReference type="EC" id="2.7.7.65"/>
    </reaction>
</comment>
<sequence length="648" mass="74434">MYRKVPLALLLLFLLLLTLATLDTFWFHQFHKNSDATDENQQSPEVQLNLIQQQHPLLAIYALTKKEPSAALAQLEQWRRQRKTIETIEHVYILWIQRRAAQIVQDEVKLSDTQQSLQMLADKNQLHWLSAWLIQEQAKQAIQVGNLQQALTMIEQSVELAEKDNAEFLLLEIYNTAGVAYNSTNSLTNALRYFLKGIKLAEKYPKSQFNALFNNNLGLLYVHLEQWQNALVYLNRAEQQYEDFAEHKPDYMLLIILNQSFAHVHLGHIDKARDKLEQAQRLVNPKTSDFYKAVLLKNEARLLLAEDSIEQAIDKAEGCLNLMLESQFPKQHAICALVQGQAYFKNNMLEEAYSLTNNAIEVFTKLNHQRWLIKSQLFLSLVLESLGQSKAALAELKTVHAQEKSMLIGELAALNNAFEIQQIAQERDLLIAKNKLSELKQMIDKQRLRLLVLWLSIAAIILVWLGYKAKRMSNDNRLLYDLSYSDPLTGAANRHLYQKEIKSPSILDDSATYRLVIIDLDHFKQINDSYGHDKGDVVLSIAAMRLSRFIQSQELFVRWGGEEFLMVLKSRGNFKEFVEGMAESLRCEPFKIGDNTLYVTASFGVSEELIIESLNGSDAAFKVADECLYRAKQQGRDRVVMAEHEVSF</sequence>
<dbReference type="SUPFAM" id="SSF55073">
    <property type="entry name" value="Nucleotide cyclase"/>
    <property type="match status" value="1"/>
</dbReference>
<proteinExistence type="predicted"/>
<dbReference type="EC" id="2.7.7.65" evidence="1"/>
<organism evidence="6 7">
    <name type="scientific">Pseudoalteromonas piscicida</name>
    <dbReference type="NCBI Taxonomy" id="43662"/>
    <lineage>
        <taxon>Bacteria</taxon>
        <taxon>Pseudomonadati</taxon>
        <taxon>Pseudomonadota</taxon>
        <taxon>Gammaproteobacteria</taxon>
        <taxon>Alteromonadales</taxon>
        <taxon>Pseudoalteromonadaceae</taxon>
        <taxon>Pseudoalteromonas</taxon>
    </lineage>
</organism>
<dbReference type="EMBL" id="CP011925">
    <property type="protein sequence ID" value="ATD09709.1"/>
    <property type="molecule type" value="Genomic_DNA"/>
</dbReference>
<dbReference type="CDD" id="cd01949">
    <property type="entry name" value="GGDEF"/>
    <property type="match status" value="1"/>
</dbReference>
<gene>
    <name evidence="6" type="ORF">PPIS_b0576</name>
</gene>
<dbReference type="Proteomes" id="UP000016521">
    <property type="component" value="Chromosome II"/>
</dbReference>
<dbReference type="RefSeq" id="WP_010369771.1">
    <property type="nucleotide sequence ID" value="NZ_CP011925.1"/>
</dbReference>
<keyword evidence="3" id="KW-0802">TPR repeat</keyword>
<evidence type="ECO:0000313" key="6">
    <source>
        <dbReference type="EMBL" id="ATD09709.1"/>
    </source>
</evidence>
<keyword evidence="4" id="KW-1133">Transmembrane helix</keyword>
<dbReference type="InterPro" id="IPR000160">
    <property type="entry name" value="GGDEF_dom"/>
</dbReference>
<evidence type="ECO:0000313" key="7">
    <source>
        <dbReference type="Proteomes" id="UP000016521"/>
    </source>
</evidence>
<evidence type="ECO:0000256" key="3">
    <source>
        <dbReference type="PROSITE-ProRule" id="PRU00339"/>
    </source>
</evidence>
<evidence type="ECO:0000259" key="5">
    <source>
        <dbReference type="PROSITE" id="PS50887"/>
    </source>
</evidence>
<name>A0ABM6NLK2_PSEO7</name>
<evidence type="ECO:0000256" key="2">
    <source>
        <dbReference type="ARBA" id="ARBA00034247"/>
    </source>
</evidence>
<reference evidence="6 7" key="1">
    <citation type="submission" date="2015-06" db="EMBL/GenBank/DDBJ databases">
        <authorList>
            <person name="Xie B.-B."/>
            <person name="Rong J.-C."/>
            <person name="Qin Q.-L."/>
            <person name="Zhang Y.-Z."/>
        </authorList>
    </citation>
    <scope>NUCLEOTIDE SEQUENCE [LARGE SCALE GENOMIC DNA]</scope>
    <source>
        <strain evidence="6 7">JCM 20779</strain>
    </source>
</reference>
<dbReference type="PANTHER" id="PTHR45138:SF9">
    <property type="entry name" value="DIGUANYLATE CYCLASE DGCM-RELATED"/>
    <property type="match status" value="1"/>
</dbReference>
<dbReference type="SUPFAM" id="SSF48452">
    <property type="entry name" value="TPR-like"/>
    <property type="match status" value="2"/>
</dbReference>
<dbReference type="SMART" id="SM00267">
    <property type="entry name" value="GGDEF"/>
    <property type="match status" value="1"/>
</dbReference>
<evidence type="ECO:0000256" key="4">
    <source>
        <dbReference type="SAM" id="Phobius"/>
    </source>
</evidence>
<keyword evidence="4" id="KW-0472">Membrane</keyword>
<accession>A0ABM6NLK2</accession>
<dbReference type="Pfam" id="PF00990">
    <property type="entry name" value="GGDEF"/>
    <property type="match status" value="1"/>
</dbReference>
<dbReference type="InterPro" id="IPR043128">
    <property type="entry name" value="Rev_trsase/Diguanyl_cyclase"/>
</dbReference>
<dbReference type="SMART" id="SM00028">
    <property type="entry name" value="TPR"/>
    <property type="match status" value="4"/>
</dbReference>
<dbReference type="Gene3D" id="3.30.70.270">
    <property type="match status" value="1"/>
</dbReference>
<dbReference type="InterPro" id="IPR029787">
    <property type="entry name" value="Nucleotide_cyclase"/>
</dbReference>
<dbReference type="Gene3D" id="1.25.40.10">
    <property type="entry name" value="Tetratricopeptide repeat domain"/>
    <property type="match status" value="2"/>
</dbReference>
<feature type="transmembrane region" description="Helical" evidence="4">
    <location>
        <begin position="448"/>
        <end position="467"/>
    </location>
</feature>
<keyword evidence="4" id="KW-0812">Transmembrane</keyword>
<dbReference type="PROSITE" id="PS50005">
    <property type="entry name" value="TPR"/>
    <property type="match status" value="1"/>
</dbReference>
<dbReference type="InterPro" id="IPR050469">
    <property type="entry name" value="Diguanylate_Cyclase"/>
</dbReference>
<protein>
    <recommendedName>
        <fullName evidence="1">diguanylate cyclase</fullName>
        <ecNumber evidence="1">2.7.7.65</ecNumber>
    </recommendedName>
</protein>
<dbReference type="PANTHER" id="PTHR45138">
    <property type="entry name" value="REGULATORY COMPONENTS OF SENSORY TRANSDUCTION SYSTEM"/>
    <property type="match status" value="1"/>
</dbReference>
<dbReference type="NCBIfam" id="TIGR00254">
    <property type="entry name" value="GGDEF"/>
    <property type="match status" value="1"/>
</dbReference>